<name>A0A7I4BW86_PHYPA</name>
<dbReference type="EMBL" id="ABEU02000001">
    <property type="status" value="NOT_ANNOTATED_CDS"/>
    <property type="molecule type" value="Genomic_DNA"/>
</dbReference>
<dbReference type="GO" id="GO:0009073">
    <property type="term" value="P:aromatic amino acid family biosynthetic process"/>
    <property type="evidence" value="ECO:0007669"/>
    <property type="project" value="InterPro"/>
</dbReference>
<feature type="region of interest" description="Disordered" evidence="3">
    <location>
        <begin position="247"/>
        <end position="275"/>
    </location>
</feature>
<dbReference type="GeneID" id="112291049"/>
<dbReference type="PANTHER" id="PTHR33563">
    <property type="match status" value="1"/>
</dbReference>
<dbReference type="OrthoDB" id="3275at2759"/>
<protein>
    <submittedName>
        <fullName evidence="6">Uncharacterized protein</fullName>
    </submittedName>
</protein>
<evidence type="ECO:0000256" key="1">
    <source>
        <dbReference type="ARBA" id="ARBA00022605"/>
    </source>
</evidence>
<proteinExistence type="predicted"/>
<evidence type="ECO:0000313" key="7">
    <source>
        <dbReference type="Proteomes" id="UP000006727"/>
    </source>
</evidence>
<accession>A0A7I4BW86</accession>
<dbReference type="RefSeq" id="XP_024393763.1">
    <property type="nucleotide sequence ID" value="XM_024537995.2"/>
</dbReference>
<dbReference type="EnsemblPlants" id="Pp3c1_20750V3.1">
    <property type="protein sequence ID" value="Pp3c1_20750V3.1"/>
    <property type="gene ID" value="Pp3c1_20750"/>
</dbReference>
<dbReference type="EnsemblPlants" id="Pp3c1_20753V3.2">
    <property type="protein sequence ID" value="Pp3c1_20753V3.2"/>
    <property type="gene ID" value="Pp3c1_20753"/>
</dbReference>
<feature type="compositionally biased region" description="Basic and acidic residues" evidence="3">
    <location>
        <begin position="262"/>
        <end position="275"/>
    </location>
</feature>
<evidence type="ECO:0000259" key="5">
    <source>
        <dbReference type="Pfam" id="PF26558"/>
    </source>
</evidence>
<sequence length="844" mass="91469">MSLESLIKMQCSGARSIEEPNTPRPGGVPQGSVLVVLDVTKGITTAPVYWALGNVVRRGDNFKIVGILTHLCNPMGFRTRVDKNSWIGSNGLMLQHELTLKRNSLEEIPHVREWCEKAGVNLELDVKAGYTTRTIIVDEAKAIGAYHVVLDKTMKSDKKYFIEHLKCFVSRSRQSGGVETIRSFSVTKQLPPLVPIPPNSSRSVIQPTPSSGSIVSMGSQFSSSSHARGSMGSSASYDIASTDGFLTQDSDQLTGAPSTGESIERHQETYEVPEHRSSIQLRALYGDVGMHKGSHQIVGIPRVSPAETETGYNMVNRKPALRKWLAEDEPAAAVPSHENSNPESFNDRSNESKIPAVLTHDQFRRSPNHSGPLDKNANPAPLSPAPARSFQSTAGRTFAPANAPVRTSLPSPPFSRMPSPPNHNPSQGWQKSVWIWTRSKEVMRTAVEVGWTTFVFTPDVQHVAPQWASIEWIKPLFLEGGQFLSEDGKQVALLGQVYSGEQLDYLPAMMGGAETVVINDLDWQVIPPEDVVAAFQGRRTNLFATANTAADAQVYLEALEVGTDGVVLHTDSCSEITALRDYLAAKKIEKDRAVEGTPVELPVKEMSELKLKPEPTLVARTETNTLNTVGSSPSLNINPLNRVGSSPRSAESPSCSVQNLSATPAPQGLRLVNATVKSVTSVGEGDRVSVDLCNLLNPGEALLVGSFSKGMFLVHSEVQFNNTSRRSFRVNAGPVHAYTGMARGHITYLSELESGGQVLAVDANGNFRTVLVGRVSIESKPLVLVVVEADGEQFSVMLQDADSVRLVVPAEMQRPGSEAVAVTKLQPGDTVLLSIEDSDCSYEQ</sequence>
<dbReference type="InterPro" id="IPR002812">
    <property type="entry name" value="DHQS"/>
</dbReference>
<dbReference type="PANTHER" id="PTHR33563:SF1">
    <property type="entry name" value="3-DEHYDROQUINATE SYNTHASE"/>
    <property type="match status" value="1"/>
</dbReference>
<feature type="region of interest" description="Disordered" evidence="3">
    <location>
        <begin position="363"/>
        <end position="428"/>
    </location>
</feature>
<dbReference type="Gramene" id="Pp3c1_20753V3.2">
    <property type="protein sequence ID" value="Pp3c1_20753V3.2"/>
    <property type="gene ID" value="Pp3c1_20753"/>
</dbReference>
<keyword evidence="2" id="KW-0057">Aromatic amino acid biosynthesis</keyword>
<dbReference type="RefSeq" id="XP_073390907.1">
    <property type="nucleotide sequence ID" value="XM_073534806.1"/>
</dbReference>
<keyword evidence="1" id="KW-0028">Amino-acid biosynthesis</keyword>
<reference evidence="6" key="3">
    <citation type="submission" date="2020-12" db="UniProtKB">
        <authorList>
            <consortium name="EnsemblPlants"/>
        </authorList>
    </citation>
    <scope>IDENTIFICATION</scope>
</reference>
<dbReference type="GO" id="GO:0016491">
    <property type="term" value="F:oxidoreductase activity"/>
    <property type="evidence" value="ECO:0007669"/>
    <property type="project" value="InterPro"/>
</dbReference>
<evidence type="ECO:0000313" key="6">
    <source>
        <dbReference type="EnsemblPlants" id="Pp3c1_20750V3.1"/>
    </source>
</evidence>
<dbReference type="Pfam" id="PF26558">
    <property type="entry name" value="DHQS_2nd"/>
    <property type="match status" value="1"/>
</dbReference>
<dbReference type="Gramene" id="Pp3c1_20750V3.1">
    <property type="protein sequence ID" value="Pp3c1_20750V3.1"/>
    <property type="gene ID" value="Pp3c1_20750"/>
</dbReference>
<keyword evidence="7" id="KW-1185">Reference proteome</keyword>
<dbReference type="Pfam" id="PF01959">
    <property type="entry name" value="DHQS"/>
    <property type="match status" value="1"/>
</dbReference>
<feature type="compositionally biased region" description="Pro residues" evidence="3">
    <location>
        <begin position="410"/>
        <end position="423"/>
    </location>
</feature>
<reference evidence="6 7" key="2">
    <citation type="journal article" date="2018" name="Plant J.">
        <title>The Physcomitrella patens chromosome-scale assembly reveals moss genome structure and evolution.</title>
        <authorList>
            <person name="Lang D."/>
            <person name="Ullrich K.K."/>
            <person name="Murat F."/>
            <person name="Fuchs J."/>
            <person name="Jenkins J."/>
            <person name="Haas F.B."/>
            <person name="Piednoel M."/>
            <person name="Gundlach H."/>
            <person name="Van Bel M."/>
            <person name="Meyberg R."/>
            <person name="Vives C."/>
            <person name="Morata J."/>
            <person name="Symeonidi A."/>
            <person name="Hiss M."/>
            <person name="Muchero W."/>
            <person name="Kamisugi Y."/>
            <person name="Saleh O."/>
            <person name="Blanc G."/>
            <person name="Decker E.L."/>
            <person name="van Gessel N."/>
            <person name="Grimwood J."/>
            <person name="Hayes R.D."/>
            <person name="Graham S.W."/>
            <person name="Gunter L.E."/>
            <person name="McDaniel S.F."/>
            <person name="Hoernstein S.N.W."/>
            <person name="Larsson A."/>
            <person name="Li F.W."/>
            <person name="Perroud P.F."/>
            <person name="Phillips J."/>
            <person name="Ranjan P."/>
            <person name="Rokshar D.S."/>
            <person name="Rothfels C.J."/>
            <person name="Schneider L."/>
            <person name="Shu S."/>
            <person name="Stevenson D.W."/>
            <person name="Thummler F."/>
            <person name="Tillich M."/>
            <person name="Villarreal Aguilar J.C."/>
            <person name="Widiez T."/>
            <person name="Wong G.K."/>
            <person name="Wymore A."/>
            <person name="Zhang Y."/>
            <person name="Zimmer A.D."/>
            <person name="Quatrano R.S."/>
            <person name="Mayer K.F.X."/>
            <person name="Goodstein D."/>
            <person name="Casacuberta J.M."/>
            <person name="Vandepoele K."/>
            <person name="Reski R."/>
            <person name="Cuming A.C."/>
            <person name="Tuskan G.A."/>
            <person name="Maumus F."/>
            <person name="Salse J."/>
            <person name="Schmutz J."/>
            <person name="Rensing S.A."/>
        </authorList>
    </citation>
    <scope>NUCLEOTIDE SEQUENCE [LARGE SCALE GENOMIC DNA]</scope>
    <source>
        <strain evidence="6 7">cv. Gransden 2004</strain>
    </source>
</reference>
<dbReference type="InterPro" id="IPR056179">
    <property type="entry name" value="DHQS_C"/>
</dbReference>
<feature type="compositionally biased region" description="Polar residues" evidence="3">
    <location>
        <begin position="199"/>
        <end position="221"/>
    </location>
</feature>
<feature type="domain" description="3-dehydroquinate synthase C-terminal" evidence="5">
    <location>
        <begin position="674"/>
        <end position="838"/>
    </location>
</feature>
<organism evidence="6 7">
    <name type="scientific">Physcomitrium patens</name>
    <name type="common">Spreading-leaved earth moss</name>
    <name type="synonym">Physcomitrella patens</name>
    <dbReference type="NCBI Taxonomy" id="3218"/>
    <lineage>
        <taxon>Eukaryota</taxon>
        <taxon>Viridiplantae</taxon>
        <taxon>Streptophyta</taxon>
        <taxon>Embryophyta</taxon>
        <taxon>Bryophyta</taxon>
        <taxon>Bryophytina</taxon>
        <taxon>Bryopsida</taxon>
        <taxon>Funariidae</taxon>
        <taxon>Funariales</taxon>
        <taxon>Funariaceae</taxon>
        <taxon>Physcomitrium</taxon>
    </lineage>
</organism>
<dbReference type="KEGG" id="ppp:112291049"/>
<dbReference type="InterPro" id="IPR030960">
    <property type="entry name" value="DHQS/DOIS_N"/>
</dbReference>
<dbReference type="AlphaFoldDB" id="A0A7I4BW86"/>
<evidence type="ECO:0000256" key="2">
    <source>
        <dbReference type="ARBA" id="ARBA00023141"/>
    </source>
</evidence>
<feature type="region of interest" description="Disordered" evidence="3">
    <location>
        <begin position="195"/>
        <end position="234"/>
    </location>
</feature>
<dbReference type="GO" id="GO:0003856">
    <property type="term" value="F:3-dehydroquinate synthase activity"/>
    <property type="evidence" value="ECO:0007669"/>
    <property type="project" value="InterPro"/>
</dbReference>
<evidence type="ECO:0000256" key="3">
    <source>
        <dbReference type="SAM" id="MobiDB-lite"/>
    </source>
</evidence>
<dbReference type="Proteomes" id="UP000006727">
    <property type="component" value="Chromosome 1"/>
</dbReference>
<evidence type="ECO:0000259" key="4">
    <source>
        <dbReference type="Pfam" id="PF01959"/>
    </source>
</evidence>
<reference evidence="6 7" key="1">
    <citation type="journal article" date="2008" name="Science">
        <title>The Physcomitrella genome reveals evolutionary insights into the conquest of land by plants.</title>
        <authorList>
            <person name="Rensing S."/>
            <person name="Lang D."/>
            <person name="Zimmer A."/>
            <person name="Terry A."/>
            <person name="Salamov A."/>
            <person name="Shapiro H."/>
            <person name="Nishiyama T."/>
            <person name="Perroud P.-F."/>
            <person name="Lindquist E."/>
            <person name="Kamisugi Y."/>
            <person name="Tanahashi T."/>
            <person name="Sakakibara K."/>
            <person name="Fujita T."/>
            <person name="Oishi K."/>
            <person name="Shin-I T."/>
            <person name="Kuroki Y."/>
            <person name="Toyoda A."/>
            <person name="Suzuki Y."/>
            <person name="Hashimoto A."/>
            <person name="Yamaguchi K."/>
            <person name="Sugano A."/>
            <person name="Kohara Y."/>
            <person name="Fujiyama A."/>
            <person name="Anterola A."/>
            <person name="Aoki S."/>
            <person name="Ashton N."/>
            <person name="Barbazuk W.B."/>
            <person name="Barker E."/>
            <person name="Bennetzen J."/>
            <person name="Bezanilla M."/>
            <person name="Blankenship R."/>
            <person name="Cho S.H."/>
            <person name="Dutcher S."/>
            <person name="Estelle M."/>
            <person name="Fawcett J.A."/>
            <person name="Gundlach H."/>
            <person name="Hanada K."/>
            <person name="Heyl A."/>
            <person name="Hicks K.A."/>
            <person name="Hugh J."/>
            <person name="Lohr M."/>
            <person name="Mayer K."/>
            <person name="Melkozernov A."/>
            <person name="Murata T."/>
            <person name="Nelson D."/>
            <person name="Pils B."/>
            <person name="Prigge M."/>
            <person name="Reiss B."/>
            <person name="Renner T."/>
            <person name="Rombauts S."/>
            <person name="Rushton P."/>
            <person name="Sanderfoot A."/>
            <person name="Schween G."/>
            <person name="Shiu S.-H."/>
            <person name="Stueber K."/>
            <person name="Theodoulou F.L."/>
            <person name="Tu H."/>
            <person name="Van de Peer Y."/>
            <person name="Verrier P.J."/>
            <person name="Waters E."/>
            <person name="Wood A."/>
            <person name="Yang L."/>
            <person name="Cove D."/>
            <person name="Cuming A."/>
            <person name="Hasebe M."/>
            <person name="Lucas S."/>
            <person name="Mishler D.B."/>
            <person name="Reski R."/>
            <person name="Grigoriev I."/>
            <person name="Quatrano R.S."/>
            <person name="Boore J.L."/>
        </authorList>
    </citation>
    <scope>NUCLEOTIDE SEQUENCE [LARGE SCALE GENOMIC DNA]</scope>
    <source>
        <strain evidence="6 7">cv. Gransden 2004</strain>
    </source>
</reference>
<feature type="region of interest" description="Disordered" evidence="3">
    <location>
        <begin position="329"/>
        <end position="349"/>
    </location>
</feature>
<feature type="compositionally biased region" description="Low complexity" evidence="3">
    <location>
        <begin position="222"/>
        <end position="234"/>
    </location>
</feature>
<feature type="compositionally biased region" description="Polar residues" evidence="3">
    <location>
        <begin position="247"/>
        <end position="261"/>
    </location>
</feature>
<feature type="domain" description="3-dehydroquinate synthase N-terminal" evidence="4">
    <location>
        <begin position="430"/>
        <end position="582"/>
    </location>
</feature>
<gene>
    <name evidence="6" type="primary">LOC112291049</name>
</gene>